<dbReference type="InterPro" id="IPR001375">
    <property type="entry name" value="Peptidase_S9_cat"/>
</dbReference>
<evidence type="ECO:0000256" key="1">
    <source>
        <dbReference type="ARBA" id="ARBA00022670"/>
    </source>
</evidence>
<dbReference type="SUPFAM" id="SSF53474">
    <property type="entry name" value="alpha/beta-Hydrolases"/>
    <property type="match status" value="1"/>
</dbReference>
<keyword evidence="7" id="KW-1185">Reference proteome</keyword>
<dbReference type="Gene3D" id="3.40.50.1820">
    <property type="entry name" value="alpha/beta hydrolase"/>
    <property type="match status" value="1"/>
</dbReference>
<evidence type="ECO:0000313" key="6">
    <source>
        <dbReference type="EMBL" id="MFB9951177.1"/>
    </source>
</evidence>
<evidence type="ECO:0000256" key="2">
    <source>
        <dbReference type="ARBA" id="ARBA00022801"/>
    </source>
</evidence>
<keyword evidence="3" id="KW-0720">Serine protease</keyword>
<reference evidence="6 7" key="1">
    <citation type="submission" date="2024-09" db="EMBL/GenBank/DDBJ databases">
        <authorList>
            <person name="Sun Q."/>
            <person name="Mori K."/>
        </authorList>
    </citation>
    <scope>NUCLEOTIDE SEQUENCE [LARGE SCALE GENOMIC DNA]</scope>
    <source>
        <strain evidence="6 7">TBRC 4938</strain>
    </source>
</reference>
<evidence type="ECO:0000259" key="5">
    <source>
        <dbReference type="Pfam" id="PF02897"/>
    </source>
</evidence>
<feature type="domain" description="Peptidase S9 prolyl oligopeptidase catalytic" evidence="4">
    <location>
        <begin position="475"/>
        <end position="675"/>
    </location>
</feature>
<feature type="domain" description="Peptidase S9A N-terminal" evidence="5">
    <location>
        <begin position="4"/>
        <end position="176"/>
    </location>
</feature>
<name>A0ABV6AKV1_9HYPH</name>
<organism evidence="6 7">
    <name type="scientific">Rhizobium puerariae</name>
    <dbReference type="NCBI Taxonomy" id="1585791"/>
    <lineage>
        <taxon>Bacteria</taxon>
        <taxon>Pseudomonadati</taxon>
        <taxon>Pseudomonadota</taxon>
        <taxon>Alphaproteobacteria</taxon>
        <taxon>Hyphomicrobiales</taxon>
        <taxon>Rhizobiaceae</taxon>
        <taxon>Rhizobium/Agrobacterium group</taxon>
        <taxon>Rhizobium</taxon>
    </lineage>
</organism>
<dbReference type="Gene3D" id="2.130.10.120">
    <property type="entry name" value="Prolyl oligopeptidase, N-terminal domain"/>
    <property type="match status" value="1"/>
</dbReference>
<dbReference type="InterPro" id="IPR051167">
    <property type="entry name" value="Prolyl_oligopep/macrocyclase"/>
</dbReference>
<dbReference type="EMBL" id="JBHMAA010000024">
    <property type="protein sequence ID" value="MFB9951177.1"/>
    <property type="molecule type" value="Genomic_DNA"/>
</dbReference>
<dbReference type="RefSeq" id="WP_377263998.1">
    <property type="nucleotide sequence ID" value="NZ_JBHMAA010000024.1"/>
</dbReference>
<evidence type="ECO:0000259" key="4">
    <source>
        <dbReference type="Pfam" id="PF00326"/>
    </source>
</evidence>
<protein>
    <submittedName>
        <fullName evidence="6">Prolyl oligopeptidase family serine peptidase</fullName>
    </submittedName>
</protein>
<dbReference type="PANTHER" id="PTHR42881">
    <property type="entry name" value="PROLYL ENDOPEPTIDASE"/>
    <property type="match status" value="1"/>
</dbReference>
<sequence length="692" mass="76692">MDLFLETDDDPKTLAFVAALNKASDDRLQTPEFEKDRDALKAMIEREDRLIVPTRRGRWLFDFHRSKDNPLGIWRRLPADRQPLPDAPWETVFDVDAFCRTEGRRWIYSGAITSPYEPTHVLLILSDGGSDQLRLLEFDAETKAIVEGGFDTPPARAHASWIGPDEIAYFGSVDEFSATRSGWPRVGRRLKRGEKPQDAPILFEAGKDDVTGMGGIIDPLSWGGKPGERPIEIFTAVHDIGKASTYVRDEGGNLRRLDLPTETDVDYNHEHLLWRAKTDERHPSGSLILQDFAPFAPEPLGKARVLLSPKEGQSVSQFALLKTWAVFVVNDRMVPKLFLFDLTKPASEPQELPLPDGLQTISFRLLDADLTLGEEILTVIGQGFLLPSTTYRLDLTDHGVGPELVPTGTSPAYFDADGMRSALLEATSEDGTKVPYHITFPKTWTEGELPVLMYGYGGFEVSLSPVYSGAYGLWLTKGGGFVQAYIRGGGELGPDWHTAAKGKDRHKAFEDFVAVARDLVKRGYTKPSRIACNGGSNGGLLTAVMLTRYPRDFGAVWTSVPVIDMSRFHLFPSGKAWMDEYGNPEVAGDLESMLTYSPLHQVRPAGEVRYPPVYIESSTNDDRVHPSHARRFAKRLLDAGHTPFFREFGSGGHGGAGNSSEMAERQAIGHSFLRQTVMAHKSSISSRDSSLE</sequence>
<evidence type="ECO:0000256" key="3">
    <source>
        <dbReference type="ARBA" id="ARBA00022825"/>
    </source>
</evidence>
<dbReference type="PRINTS" id="PR00862">
    <property type="entry name" value="PROLIGOPTASE"/>
</dbReference>
<dbReference type="Pfam" id="PF02897">
    <property type="entry name" value="Peptidase_S9_N"/>
    <property type="match status" value="1"/>
</dbReference>
<dbReference type="PANTHER" id="PTHR42881:SF13">
    <property type="entry name" value="PROLYL ENDOPEPTIDASE"/>
    <property type="match status" value="1"/>
</dbReference>
<dbReference type="InterPro" id="IPR029058">
    <property type="entry name" value="AB_hydrolase_fold"/>
</dbReference>
<dbReference type="SUPFAM" id="SSF50993">
    <property type="entry name" value="Peptidase/esterase 'gauge' domain"/>
    <property type="match status" value="1"/>
</dbReference>
<dbReference type="InterPro" id="IPR002470">
    <property type="entry name" value="Peptidase_S9A"/>
</dbReference>
<comment type="caution">
    <text evidence="6">The sequence shown here is derived from an EMBL/GenBank/DDBJ whole genome shotgun (WGS) entry which is preliminary data.</text>
</comment>
<dbReference type="Pfam" id="PF00326">
    <property type="entry name" value="Peptidase_S9"/>
    <property type="match status" value="1"/>
</dbReference>
<gene>
    <name evidence="6" type="ORF">ACFFP0_20210</name>
</gene>
<proteinExistence type="predicted"/>
<keyword evidence="1" id="KW-0645">Protease</keyword>
<dbReference type="InterPro" id="IPR023302">
    <property type="entry name" value="Pept_S9A_N"/>
</dbReference>
<evidence type="ECO:0000313" key="7">
    <source>
        <dbReference type="Proteomes" id="UP001589692"/>
    </source>
</evidence>
<keyword evidence="2" id="KW-0378">Hydrolase</keyword>
<accession>A0ABV6AKV1</accession>
<dbReference type="Proteomes" id="UP001589692">
    <property type="component" value="Unassembled WGS sequence"/>
</dbReference>